<proteinExistence type="predicted"/>
<reference evidence="3" key="1">
    <citation type="submission" date="2019-04" db="EMBL/GenBank/DDBJ databases">
        <title>Nocardioides xinjiangensis sp. nov.</title>
        <authorList>
            <person name="Liu S."/>
        </authorList>
    </citation>
    <scope>NUCLEOTIDE SEQUENCE [LARGE SCALE GENOMIC DNA]</scope>
    <source>
        <strain evidence="3">18</strain>
    </source>
</reference>
<comment type="caution">
    <text evidence="2">The sequence shown here is derived from an EMBL/GenBank/DDBJ whole genome shotgun (WGS) entry which is preliminary data.</text>
</comment>
<evidence type="ECO:0000256" key="1">
    <source>
        <dbReference type="SAM" id="MobiDB-lite"/>
    </source>
</evidence>
<reference evidence="2 3" key="2">
    <citation type="submission" date="2019-05" db="EMBL/GenBank/DDBJ databases">
        <title>Glycomyces buryatensis sp. nov.</title>
        <authorList>
            <person name="Nikitina E."/>
        </authorList>
    </citation>
    <scope>NUCLEOTIDE SEQUENCE [LARGE SCALE GENOMIC DNA]</scope>
    <source>
        <strain evidence="2 3">18</strain>
    </source>
</reference>
<dbReference type="RefSeq" id="WP_136537029.1">
    <property type="nucleotide sequence ID" value="NZ_STGY01000076.1"/>
</dbReference>
<dbReference type="EMBL" id="STGY01000076">
    <property type="protein sequence ID" value="THV35258.1"/>
    <property type="molecule type" value="Genomic_DNA"/>
</dbReference>
<organism evidence="2 3">
    <name type="scientific">Glycomyces buryatensis</name>
    <dbReference type="NCBI Taxonomy" id="2570927"/>
    <lineage>
        <taxon>Bacteria</taxon>
        <taxon>Bacillati</taxon>
        <taxon>Actinomycetota</taxon>
        <taxon>Actinomycetes</taxon>
        <taxon>Glycomycetales</taxon>
        <taxon>Glycomycetaceae</taxon>
        <taxon>Glycomyces</taxon>
    </lineage>
</organism>
<dbReference type="Proteomes" id="UP000308760">
    <property type="component" value="Unassembled WGS sequence"/>
</dbReference>
<evidence type="ECO:0000313" key="2">
    <source>
        <dbReference type="EMBL" id="THV35258.1"/>
    </source>
</evidence>
<accession>A0A4S8PUY4</accession>
<feature type="compositionally biased region" description="Basic residues" evidence="1">
    <location>
        <begin position="77"/>
        <end position="86"/>
    </location>
</feature>
<protein>
    <submittedName>
        <fullName evidence="2">Uncharacterized protein</fullName>
    </submittedName>
</protein>
<sequence>MPVPSSSPPFKRRSLFKIAGLGSAGAAGLPVIAACGNIQSGSGSTQATEGFDFLPTHEDWPLPVEPDLVGEPPNTRPRSRPIRLRPRPSPTCRRAAVRTS</sequence>
<name>A0A4S8PUY4_9ACTN</name>
<gene>
    <name evidence="2" type="ORF">FAB82_23680</name>
</gene>
<keyword evidence="3" id="KW-1185">Reference proteome</keyword>
<feature type="region of interest" description="Disordered" evidence="1">
    <location>
        <begin position="38"/>
        <end position="100"/>
    </location>
</feature>
<dbReference type="AlphaFoldDB" id="A0A4S8PUY4"/>
<feature type="compositionally biased region" description="Polar residues" evidence="1">
    <location>
        <begin position="38"/>
        <end position="48"/>
    </location>
</feature>
<evidence type="ECO:0000313" key="3">
    <source>
        <dbReference type="Proteomes" id="UP000308760"/>
    </source>
</evidence>